<dbReference type="Pfam" id="PF00078">
    <property type="entry name" value="RVT_1"/>
    <property type="match status" value="1"/>
</dbReference>
<comment type="caution">
    <text evidence="2">The sequence shown here is derived from an EMBL/GenBank/DDBJ whole genome shotgun (WGS) entry which is preliminary data.</text>
</comment>
<dbReference type="AlphaFoldDB" id="A0A8X6ND07"/>
<dbReference type="Proteomes" id="UP000887013">
    <property type="component" value="Unassembled WGS sequence"/>
</dbReference>
<keyword evidence="2" id="KW-0695">RNA-directed DNA polymerase</keyword>
<keyword evidence="3" id="KW-1185">Reference proteome</keyword>
<sequence length="225" mass="24111">MAWLDLENAFGSVPHRYILEALEHAGVPSSTVSVISALYTGSTSTISTSAGWTGPIAMMAGVRQGCPPSAILFNISLEQVLRTGISTPGFHLFGQEVKCLAYADDQLLLVSTPRTSRAILTVSSIAALAGLRFKPSKCASLSFHYTRNTRIVNDAQFLVAGTPILNLKCQEAYKYLGVRVGPSYKQDNGEFFRGITKDVKLVAASPLAETDRHSGPHSCHSGVPL</sequence>
<dbReference type="GO" id="GO:0003964">
    <property type="term" value="F:RNA-directed DNA polymerase activity"/>
    <property type="evidence" value="ECO:0007669"/>
    <property type="project" value="UniProtKB-KW"/>
</dbReference>
<evidence type="ECO:0000259" key="1">
    <source>
        <dbReference type="PROSITE" id="PS50878"/>
    </source>
</evidence>
<dbReference type="SUPFAM" id="SSF56672">
    <property type="entry name" value="DNA/RNA polymerases"/>
    <property type="match status" value="1"/>
</dbReference>
<feature type="domain" description="Reverse transcriptase" evidence="1">
    <location>
        <begin position="1"/>
        <end position="180"/>
    </location>
</feature>
<dbReference type="OrthoDB" id="6503643at2759"/>
<reference evidence="2" key="1">
    <citation type="submission" date="2020-08" db="EMBL/GenBank/DDBJ databases">
        <title>Multicomponent nature underlies the extraordinary mechanical properties of spider dragline silk.</title>
        <authorList>
            <person name="Kono N."/>
            <person name="Nakamura H."/>
            <person name="Mori M."/>
            <person name="Yoshida Y."/>
            <person name="Ohtoshi R."/>
            <person name="Malay A.D."/>
            <person name="Moran D.A.P."/>
            <person name="Tomita M."/>
            <person name="Numata K."/>
            <person name="Arakawa K."/>
        </authorList>
    </citation>
    <scope>NUCLEOTIDE SEQUENCE</scope>
</reference>
<gene>
    <name evidence="2" type="primary">DMN91_011136</name>
    <name evidence="2" type="ORF">NPIL_73861</name>
</gene>
<name>A0A8X6ND07_NEPPI</name>
<accession>A0A8X6ND07</accession>
<dbReference type="PROSITE" id="PS50878">
    <property type="entry name" value="RT_POL"/>
    <property type="match status" value="1"/>
</dbReference>
<dbReference type="EMBL" id="BMAW01103067">
    <property type="protein sequence ID" value="GFT07112.1"/>
    <property type="molecule type" value="Genomic_DNA"/>
</dbReference>
<organism evidence="2 3">
    <name type="scientific">Nephila pilipes</name>
    <name type="common">Giant wood spider</name>
    <name type="synonym">Nephila maculata</name>
    <dbReference type="NCBI Taxonomy" id="299642"/>
    <lineage>
        <taxon>Eukaryota</taxon>
        <taxon>Metazoa</taxon>
        <taxon>Ecdysozoa</taxon>
        <taxon>Arthropoda</taxon>
        <taxon>Chelicerata</taxon>
        <taxon>Arachnida</taxon>
        <taxon>Araneae</taxon>
        <taxon>Araneomorphae</taxon>
        <taxon>Entelegynae</taxon>
        <taxon>Araneoidea</taxon>
        <taxon>Nephilidae</taxon>
        <taxon>Nephila</taxon>
    </lineage>
</organism>
<dbReference type="InterPro" id="IPR043502">
    <property type="entry name" value="DNA/RNA_pol_sf"/>
</dbReference>
<proteinExistence type="predicted"/>
<protein>
    <submittedName>
        <fullName evidence="2">Reverse transcriptase domain-containing protein</fullName>
    </submittedName>
</protein>
<dbReference type="InterPro" id="IPR000477">
    <property type="entry name" value="RT_dom"/>
</dbReference>
<dbReference type="PANTHER" id="PTHR19446">
    <property type="entry name" value="REVERSE TRANSCRIPTASES"/>
    <property type="match status" value="1"/>
</dbReference>
<keyword evidence="2" id="KW-0808">Transferase</keyword>
<keyword evidence="2" id="KW-0548">Nucleotidyltransferase</keyword>
<evidence type="ECO:0000313" key="3">
    <source>
        <dbReference type="Proteomes" id="UP000887013"/>
    </source>
</evidence>
<evidence type="ECO:0000313" key="2">
    <source>
        <dbReference type="EMBL" id="GFT07112.1"/>
    </source>
</evidence>